<protein>
    <submittedName>
        <fullName evidence="2">Uncharacterized protein</fullName>
    </submittedName>
</protein>
<name>A0A382E4X6_9ZZZZ</name>
<evidence type="ECO:0000313" key="2">
    <source>
        <dbReference type="EMBL" id="SVB45051.1"/>
    </source>
</evidence>
<evidence type="ECO:0000256" key="1">
    <source>
        <dbReference type="SAM" id="MobiDB-lite"/>
    </source>
</evidence>
<gene>
    <name evidence="2" type="ORF">METZ01_LOCUS197905</name>
</gene>
<proteinExistence type="predicted"/>
<accession>A0A382E4X6</accession>
<dbReference type="EMBL" id="UINC01042426">
    <property type="protein sequence ID" value="SVB45051.1"/>
    <property type="molecule type" value="Genomic_DNA"/>
</dbReference>
<reference evidence="2" key="1">
    <citation type="submission" date="2018-05" db="EMBL/GenBank/DDBJ databases">
        <authorList>
            <person name="Lanie J.A."/>
            <person name="Ng W.-L."/>
            <person name="Kazmierczak K.M."/>
            <person name="Andrzejewski T.M."/>
            <person name="Davidsen T.M."/>
            <person name="Wayne K.J."/>
            <person name="Tettelin H."/>
            <person name="Glass J.I."/>
            <person name="Rusch D."/>
            <person name="Podicherti R."/>
            <person name="Tsui H.-C.T."/>
            <person name="Winkler M.E."/>
        </authorList>
    </citation>
    <scope>NUCLEOTIDE SEQUENCE</scope>
</reference>
<feature type="region of interest" description="Disordered" evidence="1">
    <location>
        <begin position="1"/>
        <end position="28"/>
    </location>
</feature>
<sequence>MGLHDLWFPGRSKKDRRNAAGKEPGCLCQHPGRDALPLSLERSNAGGSGNRIDCQNTA</sequence>
<organism evidence="2">
    <name type="scientific">marine metagenome</name>
    <dbReference type="NCBI Taxonomy" id="408172"/>
    <lineage>
        <taxon>unclassified sequences</taxon>
        <taxon>metagenomes</taxon>
        <taxon>ecological metagenomes</taxon>
    </lineage>
</organism>
<dbReference type="AlphaFoldDB" id="A0A382E4X6"/>